<evidence type="ECO:0000259" key="1">
    <source>
        <dbReference type="Pfam" id="PF00931"/>
    </source>
</evidence>
<evidence type="ECO:0000313" key="3">
    <source>
        <dbReference type="Proteomes" id="UP000218287"/>
    </source>
</evidence>
<dbReference type="PANTHER" id="PTHR47691:SF3">
    <property type="entry name" value="HTH-TYPE TRANSCRIPTIONAL REGULATOR RV0890C-RELATED"/>
    <property type="match status" value="1"/>
</dbReference>
<dbReference type="Gene3D" id="3.40.50.300">
    <property type="entry name" value="P-loop containing nucleotide triphosphate hydrolases"/>
    <property type="match status" value="1"/>
</dbReference>
<dbReference type="SUPFAM" id="SSF48452">
    <property type="entry name" value="TPR-like"/>
    <property type="match status" value="1"/>
</dbReference>
<dbReference type="AlphaFoldDB" id="A0A1Z4GG73"/>
<dbReference type="EMBL" id="AP018174">
    <property type="protein sequence ID" value="BAY16479.1"/>
    <property type="molecule type" value="Genomic_DNA"/>
</dbReference>
<dbReference type="Proteomes" id="UP000218287">
    <property type="component" value="Chromosome"/>
</dbReference>
<reference evidence="2 3" key="1">
    <citation type="submission" date="2017-06" db="EMBL/GenBank/DDBJ databases">
        <title>Genome sequencing of cyanobaciteial culture collection at National Institute for Environmental Studies (NIES).</title>
        <authorList>
            <person name="Hirose Y."/>
            <person name="Shimura Y."/>
            <person name="Fujisawa T."/>
            <person name="Nakamura Y."/>
            <person name="Kawachi M."/>
        </authorList>
    </citation>
    <scope>NUCLEOTIDE SEQUENCE [LARGE SCALE GENOMIC DNA]</scope>
    <source>
        <strain evidence="2 3">NIES-21</strain>
    </source>
</reference>
<dbReference type="SUPFAM" id="SSF52540">
    <property type="entry name" value="P-loop containing nucleoside triphosphate hydrolases"/>
    <property type="match status" value="1"/>
</dbReference>
<dbReference type="InterPro" id="IPR027417">
    <property type="entry name" value="P-loop_NTPase"/>
</dbReference>
<sequence>MGAKLYSPTPLNKVIFMSGLADNQNLSKTWHRKLAKEWEIDRLLTDLEARTKNRYRQNTKKDLLLGLLCGHSLKEIGKYLHKNNAVVRVGLSNIYRDIEALTGESDNTVRASNLVYILEKHGYRKGVEPSSKHLRTIINNLPSPTYTEFIGREVDMKILLERFSPEHGAHMITVNGIGGVGKTALVLAAAYLCLKASRENLNIAPKFDAIIFVSAKQQELIPHGILQRQQGQRNLREIFREIGNALGDPTIIQSPPNDQSDRVRQILSRQRTLLIVDNMETIEDTSGVIEFLYNLPICVKVVITSRERIALLPISLQNLTVEDGMQLIQQQAGEKGITINDQESQLLYKSTGGIPLAIVYALGQVSSGYYLSSVLAKLTKASGDVARFCFEQSVQRIAGQAAHKLLMSLAIFPNSPTQAAVAEVAGLTNAPDSINDGLARLQQHSLVNQNLETKRYEMLSLTREYALAELAANPNFAREARRRWVRWYLDFANSYAGEDWEKSEHYERLEVEEVNLRAVLYWCRDEDYYEEVRDLGLLLNHYANLYAYWDDRLDWWQWLVEQSERRGEWSFLVKFIIRKTWLLIRECSQKSLQEAEEMLQRAWVLRDHADLCDQADIAENIARLKIRQKNYVEARKWLDIEQKLVTQANLTEQKHIRYYIPVLYHRAVILHKENKYSEAKNLFHEVMECAKKINWYRVINSAQNWLADIAIDQGDRDGAQHLLIGGLIVAQRSKNKRLLARYQRSQAKWEKTWGSADQADKFAREAMDTFEHLGMIKDVEEMQLLLN</sequence>
<name>A0A1Z4GG73_9CYAN</name>
<dbReference type="Gene3D" id="1.25.40.10">
    <property type="entry name" value="Tetratricopeptide repeat domain"/>
    <property type="match status" value="1"/>
</dbReference>
<dbReference type="Pfam" id="PF00931">
    <property type="entry name" value="NB-ARC"/>
    <property type="match status" value="1"/>
</dbReference>
<proteinExistence type="predicted"/>
<dbReference type="PANTHER" id="PTHR47691">
    <property type="entry name" value="REGULATOR-RELATED"/>
    <property type="match status" value="1"/>
</dbReference>
<feature type="domain" description="NB-ARC" evidence="1">
    <location>
        <begin position="156"/>
        <end position="308"/>
    </location>
</feature>
<dbReference type="InterPro" id="IPR002182">
    <property type="entry name" value="NB-ARC"/>
</dbReference>
<evidence type="ECO:0000313" key="2">
    <source>
        <dbReference type="EMBL" id="BAY16479.1"/>
    </source>
</evidence>
<keyword evidence="3" id="KW-1185">Reference proteome</keyword>
<dbReference type="InterPro" id="IPR011990">
    <property type="entry name" value="TPR-like_helical_dom_sf"/>
</dbReference>
<protein>
    <recommendedName>
        <fullName evidence="1">NB-ARC domain-containing protein</fullName>
    </recommendedName>
</protein>
<organism evidence="2 3">
    <name type="scientific">Anabaenopsis circularis NIES-21</name>
    <dbReference type="NCBI Taxonomy" id="1085406"/>
    <lineage>
        <taxon>Bacteria</taxon>
        <taxon>Bacillati</taxon>
        <taxon>Cyanobacteriota</taxon>
        <taxon>Cyanophyceae</taxon>
        <taxon>Nostocales</taxon>
        <taxon>Nodulariaceae</taxon>
        <taxon>Anabaenopsis</taxon>
    </lineage>
</organism>
<dbReference type="GO" id="GO:0043531">
    <property type="term" value="F:ADP binding"/>
    <property type="evidence" value="ECO:0007669"/>
    <property type="project" value="InterPro"/>
</dbReference>
<accession>A0A1Z4GG73</accession>
<gene>
    <name evidence="2" type="ORF">NIES21_23080</name>
</gene>